<keyword evidence="7" id="KW-1185">Reference proteome</keyword>
<evidence type="ECO:0000256" key="1">
    <source>
        <dbReference type="ARBA" id="ARBA00023015"/>
    </source>
</evidence>
<dbReference type="InterPro" id="IPR028082">
    <property type="entry name" value="Peripla_BP_I"/>
</dbReference>
<dbReference type="GO" id="GO:0000976">
    <property type="term" value="F:transcription cis-regulatory region binding"/>
    <property type="evidence" value="ECO:0007669"/>
    <property type="project" value="TreeGrafter"/>
</dbReference>
<dbReference type="PANTHER" id="PTHR30146:SF109">
    <property type="entry name" value="HTH-TYPE TRANSCRIPTIONAL REGULATOR GALS"/>
    <property type="match status" value="1"/>
</dbReference>
<evidence type="ECO:0000313" key="6">
    <source>
        <dbReference type="EMBL" id="TFD68882.1"/>
    </source>
</evidence>
<dbReference type="Gene3D" id="3.40.50.2300">
    <property type="match status" value="2"/>
</dbReference>
<proteinExistence type="predicted"/>
<dbReference type="CDD" id="cd01392">
    <property type="entry name" value="HTH_LacI"/>
    <property type="match status" value="1"/>
</dbReference>
<dbReference type="AlphaFoldDB" id="A0A4V3ITU6"/>
<dbReference type="Proteomes" id="UP000298154">
    <property type="component" value="Unassembled WGS sequence"/>
</dbReference>
<sequence length="403" mass="42926">MTTDSLLGHSYVINSSSTSPEFTELVIRYQTVTNGTVEWAETPQDDYGDTMKFAPKGPTMIDTSSATSPREGTRPPTMADVAERVGVSRQLVGLVFRNAAGVGADTREKILEAARVLGYSPNTAARALRAGSTKYIGVIFDPAHSAPVEIIEWLYAVAHESGYRLVVSALTPSREESEAITEIVGHRCEALILIAPRSSPELLRRVAGQIPIVVIGRGIPDSEFDFVRSQGDSGIESVVVHLAGLGHTDVVYVHGMDMLDGALRLSGYRSAVQRLALTEQILEVRGDYTEECGATAARILLARAILPTAIVCSNDQAALGLSHTLTAAGVRIPADVSITGFDDSRVARLSFMNLTTVRQDPKEVGEAAMGAAIGRITDSGSMGTEVFTSARLVVRGSTAVPSR</sequence>
<dbReference type="Gene3D" id="1.10.260.40">
    <property type="entry name" value="lambda repressor-like DNA-binding domains"/>
    <property type="match status" value="1"/>
</dbReference>
<name>A0A4V3ITU6_9MICO</name>
<dbReference type="SUPFAM" id="SSF47413">
    <property type="entry name" value="lambda repressor-like DNA-binding domains"/>
    <property type="match status" value="1"/>
</dbReference>
<evidence type="ECO:0000256" key="4">
    <source>
        <dbReference type="SAM" id="MobiDB-lite"/>
    </source>
</evidence>
<keyword evidence="1" id="KW-0805">Transcription regulation</keyword>
<feature type="domain" description="HTH lacI-type" evidence="5">
    <location>
        <begin position="76"/>
        <end position="130"/>
    </location>
</feature>
<keyword evidence="3" id="KW-0804">Transcription</keyword>
<dbReference type="Pfam" id="PF00356">
    <property type="entry name" value="LacI"/>
    <property type="match status" value="1"/>
</dbReference>
<dbReference type="InterPro" id="IPR010982">
    <property type="entry name" value="Lambda_DNA-bd_dom_sf"/>
</dbReference>
<evidence type="ECO:0000313" key="7">
    <source>
        <dbReference type="Proteomes" id="UP000298154"/>
    </source>
</evidence>
<dbReference type="PROSITE" id="PS50932">
    <property type="entry name" value="HTH_LACI_2"/>
    <property type="match status" value="1"/>
</dbReference>
<dbReference type="InterPro" id="IPR046335">
    <property type="entry name" value="LacI/GalR-like_sensor"/>
</dbReference>
<gene>
    <name evidence="6" type="ORF">E3T47_02690</name>
</gene>
<comment type="caution">
    <text evidence="6">The sequence shown here is derived from an EMBL/GenBank/DDBJ whole genome shotgun (WGS) entry which is preliminary data.</text>
</comment>
<accession>A0A4V3ITU6</accession>
<dbReference type="InterPro" id="IPR000843">
    <property type="entry name" value="HTH_LacI"/>
</dbReference>
<dbReference type="GO" id="GO:0003700">
    <property type="term" value="F:DNA-binding transcription factor activity"/>
    <property type="evidence" value="ECO:0007669"/>
    <property type="project" value="TreeGrafter"/>
</dbReference>
<dbReference type="CDD" id="cd06267">
    <property type="entry name" value="PBP1_LacI_sugar_binding-like"/>
    <property type="match status" value="1"/>
</dbReference>
<keyword evidence="2" id="KW-0238">DNA-binding</keyword>
<dbReference type="PANTHER" id="PTHR30146">
    <property type="entry name" value="LACI-RELATED TRANSCRIPTIONAL REPRESSOR"/>
    <property type="match status" value="1"/>
</dbReference>
<reference evidence="6 7" key="1">
    <citation type="submission" date="2019-03" db="EMBL/GenBank/DDBJ databases">
        <title>Genomics of glacier-inhabiting Cryobacterium strains.</title>
        <authorList>
            <person name="Liu Q."/>
            <person name="Xin Y.-H."/>
        </authorList>
    </citation>
    <scope>NUCLEOTIDE SEQUENCE [LARGE SCALE GENOMIC DNA]</scope>
    <source>
        <strain evidence="6 7">Sr36</strain>
    </source>
</reference>
<dbReference type="OrthoDB" id="4268837at2"/>
<evidence type="ECO:0000256" key="3">
    <source>
        <dbReference type="ARBA" id="ARBA00023163"/>
    </source>
</evidence>
<feature type="region of interest" description="Disordered" evidence="4">
    <location>
        <begin position="58"/>
        <end position="77"/>
    </location>
</feature>
<dbReference type="EMBL" id="SOHK01000005">
    <property type="protein sequence ID" value="TFD68882.1"/>
    <property type="molecule type" value="Genomic_DNA"/>
</dbReference>
<dbReference type="Pfam" id="PF13377">
    <property type="entry name" value="Peripla_BP_3"/>
    <property type="match status" value="1"/>
</dbReference>
<dbReference type="SMART" id="SM00354">
    <property type="entry name" value="HTH_LACI"/>
    <property type="match status" value="1"/>
</dbReference>
<evidence type="ECO:0000256" key="2">
    <source>
        <dbReference type="ARBA" id="ARBA00023125"/>
    </source>
</evidence>
<organism evidence="6 7">
    <name type="scientific">Cryobacterium ruanii</name>
    <dbReference type="NCBI Taxonomy" id="1259197"/>
    <lineage>
        <taxon>Bacteria</taxon>
        <taxon>Bacillati</taxon>
        <taxon>Actinomycetota</taxon>
        <taxon>Actinomycetes</taxon>
        <taxon>Micrococcales</taxon>
        <taxon>Microbacteriaceae</taxon>
        <taxon>Cryobacterium</taxon>
    </lineage>
</organism>
<dbReference type="SUPFAM" id="SSF53822">
    <property type="entry name" value="Periplasmic binding protein-like I"/>
    <property type="match status" value="1"/>
</dbReference>
<feature type="compositionally biased region" description="Polar residues" evidence="4">
    <location>
        <begin position="61"/>
        <end position="70"/>
    </location>
</feature>
<evidence type="ECO:0000259" key="5">
    <source>
        <dbReference type="PROSITE" id="PS50932"/>
    </source>
</evidence>
<protein>
    <submittedName>
        <fullName evidence="6">LacI family transcriptional regulator</fullName>
    </submittedName>
</protein>